<keyword evidence="4" id="KW-1185">Reference proteome</keyword>
<dbReference type="AlphaFoldDB" id="A0A0R2JFC5"/>
<dbReference type="OrthoDB" id="9792074at2"/>
<sequence length="254" mass="28694">MKYKNIILSCVGVIVLVGGGVYIMHSQNQLPSLVSSKSSSRATESSQKTDLPNTAEADNSTLILVNKQHVLDHELDFEKSEMNGIQYSQEIDEPLRKFLNAAKDAGHPATLVSGYRSKKYQEQVFNENVQQNINNGMTESEAKKATRAVIQTPGASEHQTGLAVDVMTDEYWQQYHQLESDSDKTEGQKWLIEHAPDYGFVLRYPKSEAAKKSTGIDYESWHFRYVGVENAKYMTKHHLTLEEYDDLIQGQSTK</sequence>
<dbReference type="InterPro" id="IPR058193">
    <property type="entry name" value="VanY/YodJ_core_dom"/>
</dbReference>
<feature type="region of interest" description="Disordered" evidence="1">
    <location>
        <begin position="34"/>
        <end position="55"/>
    </location>
</feature>
<dbReference type="Gene3D" id="3.30.1380.10">
    <property type="match status" value="1"/>
</dbReference>
<dbReference type="PANTHER" id="PTHR34385:SF1">
    <property type="entry name" value="PEPTIDOGLYCAN L-ALANYL-D-GLUTAMATE ENDOPEPTIDASE CWLK"/>
    <property type="match status" value="1"/>
</dbReference>
<dbReference type="Pfam" id="PF02557">
    <property type="entry name" value="VanY"/>
    <property type="match status" value="1"/>
</dbReference>
<dbReference type="InterPro" id="IPR052179">
    <property type="entry name" value="DD-CPase-like"/>
</dbReference>
<dbReference type="STRING" id="1620.IV67_GL001114"/>
<dbReference type="PANTHER" id="PTHR34385">
    <property type="entry name" value="D-ALANYL-D-ALANINE CARBOXYPEPTIDASE"/>
    <property type="match status" value="1"/>
</dbReference>
<evidence type="ECO:0000259" key="2">
    <source>
        <dbReference type="Pfam" id="PF02557"/>
    </source>
</evidence>
<evidence type="ECO:0000313" key="3">
    <source>
        <dbReference type="EMBL" id="KRN76064.1"/>
    </source>
</evidence>
<dbReference type="PATRIC" id="fig|1620.3.peg.1129"/>
<evidence type="ECO:0000256" key="1">
    <source>
        <dbReference type="SAM" id="MobiDB-lite"/>
    </source>
</evidence>
<dbReference type="EMBL" id="JQCD01000031">
    <property type="protein sequence ID" value="KRN76064.1"/>
    <property type="molecule type" value="Genomic_DNA"/>
</dbReference>
<reference evidence="3 4" key="1">
    <citation type="journal article" date="2015" name="Genome Announc.">
        <title>Expanding the biotechnology potential of lactobacilli through comparative genomics of 213 strains and associated genera.</title>
        <authorList>
            <person name="Sun Z."/>
            <person name="Harris H.M."/>
            <person name="McCann A."/>
            <person name="Guo C."/>
            <person name="Argimon S."/>
            <person name="Zhang W."/>
            <person name="Yang X."/>
            <person name="Jeffery I.B."/>
            <person name="Cooney J.C."/>
            <person name="Kagawa T.F."/>
            <person name="Liu W."/>
            <person name="Song Y."/>
            <person name="Salvetti E."/>
            <person name="Wrobel A."/>
            <person name="Rasinkangas P."/>
            <person name="Parkhill J."/>
            <person name="Rea M.C."/>
            <person name="O'Sullivan O."/>
            <person name="Ritari J."/>
            <person name="Douillard F.P."/>
            <person name="Paul Ross R."/>
            <person name="Yang R."/>
            <person name="Briner A.E."/>
            <person name="Felis G.E."/>
            <person name="de Vos W.M."/>
            <person name="Barrangou R."/>
            <person name="Klaenhammer T.R."/>
            <person name="Caufield P.W."/>
            <person name="Cui Y."/>
            <person name="Zhang H."/>
            <person name="O'Toole P.W."/>
        </authorList>
    </citation>
    <scope>NUCLEOTIDE SEQUENCE [LARGE SCALE GENOMIC DNA]</scope>
    <source>
        <strain evidence="3 4">DSM 20014</strain>
    </source>
</reference>
<comment type="caution">
    <text evidence="3">The sequence shown here is derived from an EMBL/GenBank/DDBJ whole genome shotgun (WGS) entry which is preliminary data.</text>
</comment>
<dbReference type="GO" id="GO:0004180">
    <property type="term" value="F:carboxypeptidase activity"/>
    <property type="evidence" value="ECO:0007669"/>
    <property type="project" value="UniProtKB-KW"/>
</dbReference>
<dbReference type="InterPro" id="IPR003709">
    <property type="entry name" value="VanY-like_core_dom"/>
</dbReference>
<dbReference type="GO" id="GO:0006508">
    <property type="term" value="P:proteolysis"/>
    <property type="evidence" value="ECO:0007669"/>
    <property type="project" value="InterPro"/>
</dbReference>
<organism evidence="3 4">
    <name type="scientific">Weissella minor</name>
    <dbReference type="NCBI Taxonomy" id="1620"/>
    <lineage>
        <taxon>Bacteria</taxon>
        <taxon>Bacillati</taxon>
        <taxon>Bacillota</taxon>
        <taxon>Bacilli</taxon>
        <taxon>Lactobacillales</taxon>
        <taxon>Lactobacillaceae</taxon>
        <taxon>Weissella</taxon>
    </lineage>
</organism>
<dbReference type="Proteomes" id="UP000051673">
    <property type="component" value="Unassembled WGS sequence"/>
</dbReference>
<protein>
    <submittedName>
        <fullName evidence="3">Serine-type D-Ala-D-Ala carboxypeptidase</fullName>
    </submittedName>
</protein>
<keyword evidence="3" id="KW-0378">Hydrolase</keyword>
<accession>A0A0R2JFC5</accession>
<feature type="compositionally biased region" description="Low complexity" evidence="1">
    <location>
        <begin position="34"/>
        <end position="46"/>
    </location>
</feature>
<feature type="domain" description="D-alanyl-D-alanine carboxypeptidase-like core" evidence="2">
    <location>
        <begin position="86"/>
        <end position="227"/>
    </location>
</feature>
<proteinExistence type="predicted"/>
<dbReference type="SUPFAM" id="SSF55166">
    <property type="entry name" value="Hedgehog/DD-peptidase"/>
    <property type="match status" value="1"/>
</dbReference>
<dbReference type="RefSeq" id="WP_057788947.1">
    <property type="nucleotide sequence ID" value="NZ_JQCD01000031.1"/>
</dbReference>
<dbReference type="InterPro" id="IPR009045">
    <property type="entry name" value="Zn_M74/Hedgehog-like"/>
</dbReference>
<evidence type="ECO:0000313" key="4">
    <source>
        <dbReference type="Proteomes" id="UP000051673"/>
    </source>
</evidence>
<name>A0A0R2JFC5_9LACO</name>
<keyword evidence="3" id="KW-0121">Carboxypeptidase</keyword>
<keyword evidence="3" id="KW-0645">Protease</keyword>
<gene>
    <name evidence="3" type="ORF">IV67_GL001114</name>
</gene>
<dbReference type="CDD" id="cd14852">
    <property type="entry name" value="LD-carboxypeptidase"/>
    <property type="match status" value="1"/>
</dbReference>